<dbReference type="PROSITE" id="PS50041">
    <property type="entry name" value="C_TYPE_LECTIN_2"/>
    <property type="match status" value="1"/>
</dbReference>
<dbReference type="Pfam" id="PF00431">
    <property type="entry name" value="CUB"/>
    <property type="match status" value="2"/>
</dbReference>
<dbReference type="PROSITE" id="PS51873">
    <property type="entry name" value="TRIAD"/>
    <property type="match status" value="1"/>
</dbReference>
<evidence type="ECO:0000256" key="4">
    <source>
        <dbReference type="ARBA" id="ARBA00022679"/>
    </source>
</evidence>
<dbReference type="InterPro" id="IPR002867">
    <property type="entry name" value="IBR_dom"/>
</dbReference>
<keyword evidence="8" id="KW-0833">Ubl conjugation pathway</keyword>
<keyword evidence="6" id="KW-0677">Repeat</keyword>
<feature type="region of interest" description="Disordered" evidence="13">
    <location>
        <begin position="703"/>
        <end position="760"/>
    </location>
</feature>
<feature type="domain" description="CUB" evidence="15">
    <location>
        <begin position="948"/>
        <end position="1060"/>
    </location>
</feature>
<evidence type="ECO:0000256" key="12">
    <source>
        <dbReference type="PROSITE-ProRule" id="PRU00175"/>
    </source>
</evidence>
<keyword evidence="14" id="KW-0472">Membrane</keyword>
<dbReference type="PANTHER" id="PTHR24251:SF37">
    <property type="entry name" value="CUB DOMAIN-CONTAINING PROTEIN"/>
    <property type="match status" value="1"/>
</dbReference>
<dbReference type="InterPro" id="IPR001304">
    <property type="entry name" value="C-type_lectin-like"/>
</dbReference>
<dbReference type="InterPro" id="IPR000859">
    <property type="entry name" value="CUB_dom"/>
</dbReference>
<dbReference type="Gene3D" id="2.60.120.290">
    <property type="entry name" value="Spermadhesin, CUB domain"/>
    <property type="match status" value="2"/>
</dbReference>
<evidence type="ECO:0000256" key="14">
    <source>
        <dbReference type="SAM" id="Phobius"/>
    </source>
</evidence>
<dbReference type="PROSITE" id="PS01180">
    <property type="entry name" value="CUB"/>
    <property type="match status" value="2"/>
</dbReference>
<evidence type="ECO:0000256" key="7">
    <source>
        <dbReference type="ARBA" id="ARBA00022771"/>
    </source>
</evidence>
<evidence type="ECO:0000256" key="13">
    <source>
        <dbReference type="SAM" id="MobiDB-lite"/>
    </source>
</evidence>
<dbReference type="InterPro" id="IPR013083">
    <property type="entry name" value="Znf_RING/FYVE/PHD"/>
</dbReference>
<comment type="caution">
    <text evidence="11">Lacks conserved residue(s) required for the propagation of feature annotation.</text>
</comment>
<dbReference type="SUPFAM" id="SSF57850">
    <property type="entry name" value="RING/U-box"/>
    <property type="match status" value="3"/>
</dbReference>
<evidence type="ECO:0000256" key="1">
    <source>
        <dbReference type="ARBA" id="ARBA00001798"/>
    </source>
</evidence>
<dbReference type="InterPro" id="IPR035914">
    <property type="entry name" value="Sperma_CUB_dom_sf"/>
</dbReference>
<evidence type="ECO:0000256" key="5">
    <source>
        <dbReference type="ARBA" id="ARBA00022723"/>
    </source>
</evidence>
<dbReference type="SUPFAM" id="SSF49854">
    <property type="entry name" value="Spermadhesin, CUB domain"/>
    <property type="match status" value="2"/>
</dbReference>
<dbReference type="GO" id="GO:0008270">
    <property type="term" value="F:zinc ion binding"/>
    <property type="evidence" value="ECO:0007669"/>
    <property type="project" value="UniProtKB-KW"/>
</dbReference>
<dbReference type="Gene3D" id="1.20.120.1750">
    <property type="match status" value="1"/>
</dbReference>
<feature type="disulfide bond" evidence="11">
    <location>
        <begin position="948"/>
        <end position="975"/>
    </location>
</feature>
<dbReference type="Gene3D" id="3.30.40.10">
    <property type="entry name" value="Zinc/RING finger domain, C3HC4 (zinc finger)"/>
    <property type="match status" value="1"/>
</dbReference>
<dbReference type="WBParaSite" id="TCONS_00004028.p1">
    <property type="protein sequence ID" value="TCONS_00004028.p1"/>
    <property type="gene ID" value="XLOC_000910"/>
</dbReference>
<protein>
    <recommendedName>
        <fullName evidence="3">RBR-type E3 ubiquitin transferase</fullName>
        <ecNumber evidence="3">2.3.2.31</ecNumber>
    </recommendedName>
</protein>
<keyword evidence="14" id="KW-1133">Transmembrane helix</keyword>
<dbReference type="SMART" id="SM00184">
    <property type="entry name" value="RING"/>
    <property type="match status" value="2"/>
</dbReference>
<feature type="transmembrane region" description="Helical" evidence="14">
    <location>
        <begin position="337"/>
        <end position="370"/>
    </location>
</feature>
<dbReference type="SMART" id="SM00034">
    <property type="entry name" value="CLECT"/>
    <property type="match status" value="1"/>
</dbReference>
<keyword evidence="10 11" id="KW-1015">Disulfide bond</keyword>
<keyword evidence="9" id="KW-0862">Zinc</keyword>
<keyword evidence="4" id="KW-0808">Transferase</keyword>
<feature type="compositionally biased region" description="Polar residues" evidence="13">
    <location>
        <begin position="735"/>
        <end position="745"/>
    </location>
</feature>
<dbReference type="PROSITE" id="PS50089">
    <property type="entry name" value="ZF_RING_2"/>
    <property type="match status" value="1"/>
</dbReference>
<evidence type="ECO:0000256" key="8">
    <source>
        <dbReference type="ARBA" id="ARBA00022786"/>
    </source>
</evidence>
<organism evidence="19 20">
    <name type="scientific">Strongyloides stercoralis</name>
    <name type="common">Threadworm</name>
    <dbReference type="NCBI Taxonomy" id="6248"/>
    <lineage>
        <taxon>Eukaryota</taxon>
        <taxon>Metazoa</taxon>
        <taxon>Ecdysozoa</taxon>
        <taxon>Nematoda</taxon>
        <taxon>Chromadorea</taxon>
        <taxon>Rhabditida</taxon>
        <taxon>Tylenchina</taxon>
        <taxon>Panagrolaimomorpha</taxon>
        <taxon>Strongyloidoidea</taxon>
        <taxon>Strongyloididae</taxon>
        <taxon>Strongyloides</taxon>
    </lineage>
</organism>
<dbReference type="Proteomes" id="UP000035681">
    <property type="component" value="Unplaced"/>
</dbReference>
<keyword evidence="19" id="KW-1185">Reference proteome</keyword>
<dbReference type="AlphaFoldDB" id="A0AAF5CYU2"/>
<evidence type="ECO:0000259" key="17">
    <source>
        <dbReference type="PROSITE" id="PS50089"/>
    </source>
</evidence>
<evidence type="ECO:0000256" key="11">
    <source>
        <dbReference type="PROSITE-ProRule" id="PRU00059"/>
    </source>
</evidence>
<evidence type="ECO:0000259" key="18">
    <source>
        <dbReference type="PROSITE" id="PS51873"/>
    </source>
</evidence>
<dbReference type="Pfam" id="PF22191">
    <property type="entry name" value="IBR_1"/>
    <property type="match status" value="1"/>
</dbReference>
<dbReference type="Pfam" id="PF01485">
    <property type="entry name" value="IBR"/>
    <property type="match status" value="1"/>
</dbReference>
<evidence type="ECO:0000256" key="10">
    <source>
        <dbReference type="ARBA" id="ARBA00023157"/>
    </source>
</evidence>
<feature type="domain" description="RING-type" evidence="18">
    <location>
        <begin position="105"/>
        <end position="327"/>
    </location>
</feature>
<dbReference type="CDD" id="cd00041">
    <property type="entry name" value="CUB"/>
    <property type="match status" value="2"/>
</dbReference>
<dbReference type="SUPFAM" id="SSF56436">
    <property type="entry name" value="C-type lectin-like"/>
    <property type="match status" value="1"/>
</dbReference>
<feature type="domain" description="C-type lectin" evidence="16">
    <location>
        <begin position="829"/>
        <end position="942"/>
    </location>
</feature>
<dbReference type="PANTHER" id="PTHR24251">
    <property type="entry name" value="OVOCHYMASE-RELATED"/>
    <property type="match status" value="1"/>
</dbReference>
<evidence type="ECO:0000259" key="16">
    <source>
        <dbReference type="PROSITE" id="PS50041"/>
    </source>
</evidence>
<dbReference type="Pfam" id="PF00059">
    <property type="entry name" value="Lectin_C"/>
    <property type="match status" value="1"/>
</dbReference>
<feature type="region of interest" description="Disordered" evidence="13">
    <location>
        <begin position="663"/>
        <end position="683"/>
    </location>
</feature>
<reference evidence="20" key="1">
    <citation type="submission" date="2024-02" db="UniProtKB">
        <authorList>
            <consortium name="WormBaseParasite"/>
        </authorList>
    </citation>
    <scope>IDENTIFICATION</scope>
</reference>
<feature type="transmembrane region" description="Helical" evidence="14">
    <location>
        <begin position="391"/>
        <end position="421"/>
    </location>
</feature>
<feature type="domain" description="RING-type" evidence="17">
    <location>
        <begin position="109"/>
        <end position="157"/>
    </location>
</feature>
<dbReference type="InterPro" id="IPR001841">
    <property type="entry name" value="Znf_RING"/>
</dbReference>
<dbReference type="FunFam" id="3.30.40.10:FF:000424">
    <property type="entry name" value="RBR-type E3 ubiquitin transferase"/>
    <property type="match status" value="1"/>
</dbReference>
<comment type="pathway">
    <text evidence="2">Protein modification; protein ubiquitination.</text>
</comment>
<comment type="catalytic activity">
    <reaction evidence="1">
        <text>[E2 ubiquitin-conjugating enzyme]-S-ubiquitinyl-L-cysteine + [acceptor protein]-L-lysine = [E2 ubiquitin-conjugating enzyme]-L-cysteine + [acceptor protein]-N(6)-ubiquitinyl-L-lysine.</text>
        <dbReference type="EC" id="2.3.2.31"/>
    </reaction>
</comment>
<evidence type="ECO:0000313" key="19">
    <source>
        <dbReference type="Proteomes" id="UP000035681"/>
    </source>
</evidence>
<feature type="domain" description="CUB" evidence="15">
    <location>
        <begin position="1062"/>
        <end position="1176"/>
    </location>
</feature>
<dbReference type="GO" id="GO:0061630">
    <property type="term" value="F:ubiquitin protein ligase activity"/>
    <property type="evidence" value="ECO:0007669"/>
    <property type="project" value="UniProtKB-EC"/>
</dbReference>
<evidence type="ECO:0000259" key="15">
    <source>
        <dbReference type="PROSITE" id="PS01180"/>
    </source>
</evidence>
<dbReference type="CDD" id="cd20338">
    <property type="entry name" value="BRcat_RBR_RNF19"/>
    <property type="match status" value="1"/>
</dbReference>
<dbReference type="SMART" id="SM00042">
    <property type="entry name" value="CUB"/>
    <property type="match status" value="2"/>
</dbReference>
<name>A0AAF5CYU2_STRER</name>
<accession>A0AAF5CYU2</accession>
<evidence type="ECO:0000256" key="2">
    <source>
        <dbReference type="ARBA" id="ARBA00004906"/>
    </source>
</evidence>
<feature type="compositionally biased region" description="Low complexity" evidence="13">
    <location>
        <begin position="713"/>
        <end position="734"/>
    </location>
</feature>
<sequence>MTANCISNLDTLIEDHEIIVENEATISTALLEENNKPISSKKSSLPLFEMIMTGSGHHNKKSYSKINKTTHSDNESINNKSSFDKLTLKDGLSSSNKTLSSNVNTVKDCPLCMDEFPEDNIVTIACCNHKACLDCIKAYLRIEIMESRVNISCPECSEMIHPNEIYSLLKYLPELLEKYENFSLRRVLALDPDTRWCPAPDCDYAVIAQSCAACPQLKCGRIECSTLFCYHCKNIWHESQTCDEARRKRMIKDGKSKKGYKRSTPGDKLNRGDVKACPRCKTLIVKMNDGSCNHMNCTVCNTEFCWLCLKEISDLHYLSLSGCSFWGKKPWNRKKKLLWQIGTLIGAPVGIGLIACMAIPGIIGGFPFMVGRKVYQKLSSKSKLQRRFLTSLSVVGGVIASPVLAVMAVGVGVPVLLAYVYGVVPLSICRNGDCGGGRNVEEDDDLSMDSDNIMDLFDDDFESVSKTFDRSNNVEKNHSDGNKRMSMNSEISKIMNNKEQGSIKSTLAIKNGKNGVGVDIYGGSRRRISVDSYIIIGEEKTNYDDASVMGMAGSKYHFDDKSVNTVYTINSGAQLENLNNSDNKSLSESANGDNKNTLSSGGIFSIGGTELKFNGFGDSSSTSSSKPYKIVFSGGKTVDMSNYNEPYPYQAKVFTTDNSTLFSKEHSNTSSSSKSSQPNDDPYHIYSVLDRFKSVVSDDVCPEEPYHSSRNTNNKSQKYKYSSSNQSIEANSSNDINNTTPSDTILSIDESGATNKGNKKNSRSIWNRIFKSKTKAGSDSLQISLESLKQIPIMIWFFKRIIFLSIISIIFSLQRCPDGWILNNKTLECFYFSNENLMAMNQAELFCKNETGGNLASIHSNDSLSIVETLSNKSLFLSWIGLMSDNNGSLFWTDGSRVNFTKWGGSMKPQLDHQQCFALKSIYPNDGFIPLHCSYNQPFLCKKKASSCPKTFYNSSLGTMYSSNFPKNYYNNLDCKYIINVPIGKRVEIIFSTFKTQKDYDYLEIWDGPNIGEGFLIGNFSGSSFKTWKNIYSTGNYMSLKFHTDSSITNTGWLGLFYAKTIPPIINVTGSSGELTSPNYPQKYDYNEDQYYLITGTEKSKINIIFVYFYTEPKYDYLVIYDGPSLYSKKLITLSGYMANSTSFKQIQSSQNKVLLHFVSDYVFNYNGFFLKWKTF</sequence>
<dbReference type="CDD" id="cd20355">
    <property type="entry name" value="Rcat_RBR_RNF19"/>
    <property type="match status" value="1"/>
</dbReference>
<dbReference type="SMART" id="SM00647">
    <property type="entry name" value="IBR"/>
    <property type="match status" value="2"/>
</dbReference>
<dbReference type="CDD" id="cd00037">
    <property type="entry name" value="CLECT"/>
    <property type="match status" value="1"/>
</dbReference>
<evidence type="ECO:0000313" key="20">
    <source>
        <dbReference type="WBParaSite" id="TCONS_00004028.p1"/>
    </source>
</evidence>
<evidence type="ECO:0000256" key="9">
    <source>
        <dbReference type="ARBA" id="ARBA00022833"/>
    </source>
</evidence>
<dbReference type="InterPro" id="IPR016187">
    <property type="entry name" value="CTDL_fold"/>
</dbReference>
<dbReference type="InterPro" id="IPR016186">
    <property type="entry name" value="C-type_lectin-like/link_sf"/>
</dbReference>
<dbReference type="Gene3D" id="3.10.100.10">
    <property type="entry name" value="Mannose-Binding Protein A, subunit A"/>
    <property type="match status" value="1"/>
</dbReference>
<dbReference type="EC" id="2.3.2.31" evidence="3"/>
<keyword evidence="7 12" id="KW-0863">Zinc-finger</keyword>
<proteinExistence type="predicted"/>
<keyword evidence="14" id="KW-0812">Transmembrane</keyword>
<keyword evidence="5" id="KW-0479">Metal-binding</keyword>
<dbReference type="FunFam" id="1.20.120.1750:FF:000017">
    <property type="entry name" value="RBR-type E3 ubiquitin transferase"/>
    <property type="match status" value="1"/>
</dbReference>
<evidence type="ECO:0000256" key="3">
    <source>
        <dbReference type="ARBA" id="ARBA00012251"/>
    </source>
</evidence>
<evidence type="ECO:0000256" key="6">
    <source>
        <dbReference type="ARBA" id="ARBA00022737"/>
    </source>
</evidence>
<dbReference type="InterPro" id="IPR044066">
    <property type="entry name" value="TRIAD_supradom"/>
</dbReference>